<reference evidence="2" key="1">
    <citation type="journal article" date="2020" name="G3 (Bethesda)">
        <title>High-Quality Assemblies for Three Invasive Social Wasps from the &lt;i&gt;Vespula&lt;/i&gt; Genus.</title>
        <authorList>
            <person name="Harrop T.W.R."/>
            <person name="Guhlin J."/>
            <person name="McLaughlin G.M."/>
            <person name="Permina E."/>
            <person name="Stockwell P."/>
            <person name="Gilligan J."/>
            <person name="Le Lec M.F."/>
            <person name="Gruber M.A.M."/>
            <person name="Quinn O."/>
            <person name="Lovegrove M."/>
            <person name="Duncan E.J."/>
            <person name="Remnant E.J."/>
            <person name="Van Eeckhoven J."/>
            <person name="Graham B."/>
            <person name="Knapp R.A."/>
            <person name="Langford K.W."/>
            <person name="Kronenberg Z."/>
            <person name="Press M.O."/>
            <person name="Eacker S.M."/>
            <person name="Wilson-Rankin E.E."/>
            <person name="Purcell J."/>
            <person name="Lester P.J."/>
            <person name="Dearden P.K."/>
        </authorList>
    </citation>
    <scope>NUCLEOTIDE SEQUENCE</scope>
    <source>
        <strain evidence="2">Linc-1</strain>
    </source>
</reference>
<organism evidence="2 3">
    <name type="scientific">Vespula germanica</name>
    <name type="common">German yellow jacket</name>
    <name type="synonym">Paravespula germanica</name>
    <dbReference type="NCBI Taxonomy" id="30212"/>
    <lineage>
        <taxon>Eukaryota</taxon>
        <taxon>Metazoa</taxon>
        <taxon>Ecdysozoa</taxon>
        <taxon>Arthropoda</taxon>
        <taxon>Hexapoda</taxon>
        <taxon>Insecta</taxon>
        <taxon>Pterygota</taxon>
        <taxon>Neoptera</taxon>
        <taxon>Endopterygota</taxon>
        <taxon>Hymenoptera</taxon>
        <taxon>Apocrita</taxon>
        <taxon>Aculeata</taxon>
        <taxon>Vespoidea</taxon>
        <taxon>Vespidae</taxon>
        <taxon>Vespinae</taxon>
        <taxon>Vespula</taxon>
    </lineage>
</organism>
<evidence type="ECO:0000313" key="2">
    <source>
        <dbReference type="EMBL" id="KAF7393507.1"/>
    </source>
</evidence>
<dbReference type="Proteomes" id="UP000617340">
    <property type="component" value="Unassembled WGS sequence"/>
</dbReference>
<name>A0A834JTZ8_VESGE</name>
<protein>
    <submittedName>
        <fullName evidence="2">Uncharacterized protein</fullName>
    </submittedName>
</protein>
<feature type="compositionally biased region" description="Acidic residues" evidence="1">
    <location>
        <begin position="86"/>
        <end position="101"/>
    </location>
</feature>
<proteinExistence type="predicted"/>
<dbReference type="EMBL" id="JACSDZ010000010">
    <property type="protein sequence ID" value="KAF7393507.1"/>
    <property type="molecule type" value="Genomic_DNA"/>
</dbReference>
<accession>A0A834JTZ8</accession>
<feature type="region of interest" description="Disordered" evidence="1">
    <location>
        <begin position="67"/>
        <end position="110"/>
    </location>
</feature>
<sequence length="110" mass="12316">MMTGRWVCVIRGDVEGFLETAHHLGPPGIECINPLMHMGPVKLDSARFSRKCDISVSTEFPTTLVGKENYDDAPYSEKPFSGFMSEVDDDDKDDNDDDGNVNDERRANDM</sequence>
<evidence type="ECO:0000256" key="1">
    <source>
        <dbReference type="SAM" id="MobiDB-lite"/>
    </source>
</evidence>
<dbReference type="AlphaFoldDB" id="A0A834JTZ8"/>
<evidence type="ECO:0000313" key="3">
    <source>
        <dbReference type="Proteomes" id="UP000617340"/>
    </source>
</evidence>
<gene>
    <name evidence="2" type="ORF">HZH68_010326</name>
</gene>
<keyword evidence="3" id="KW-1185">Reference proteome</keyword>
<comment type="caution">
    <text evidence="2">The sequence shown here is derived from an EMBL/GenBank/DDBJ whole genome shotgun (WGS) entry which is preliminary data.</text>
</comment>